<dbReference type="SUPFAM" id="SSF53649">
    <property type="entry name" value="Alkaline phosphatase-like"/>
    <property type="match status" value="1"/>
</dbReference>
<dbReference type="Gene3D" id="3.40.720.10">
    <property type="entry name" value="Alkaline Phosphatase, subunit A"/>
    <property type="match status" value="1"/>
</dbReference>
<dbReference type="CDD" id="cd16027">
    <property type="entry name" value="SGSH"/>
    <property type="match status" value="1"/>
</dbReference>
<dbReference type="PANTHER" id="PTHR42693">
    <property type="entry name" value="ARYLSULFATASE FAMILY MEMBER"/>
    <property type="match status" value="1"/>
</dbReference>
<dbReference type="Proteomes" id="UP000238426">
    <property type="component" value="Unassembled WGS sequence"/>
</dbReference>
<evidence type="ECO:0000256" key="2">
    <source>
        <dbReference type="ARBA" id="ARBA00022723"/>
    </source>
</evidence>
<dbReference type="InterPro" id="IPR000917">
    <property type="entry name" value="Sulfatase_N"/>
</dbReference>
<keyword evidence="2" id="KW-0479">Metal-binding</keyword>
<evidence type="ECO:0000259" key="6">
    <source>
        <dbReference type="Pfam" id="PF00884"/>
    </source>
</evidence>
<evidence type="ECO:0000256" key="1">
    <source>
        <dbReference type="ARBA" id="ARBA00008779"/>
    </source>
</evidence>
<proteinExistence type="inferred from homology"/>
<evidence type="ECO:0000256" key="5">
    <source>
        <dbReference type="SAM" id="SignalP"/>
    </source>
</evidence>
<dbReference type="AlphaFoldDB" id="A0A2T1N9F9"/>
<sequence length="565" mass="64864">MKHLGLITLLAILLFGCNAQNTSKNQNINKPSEQPNIVWIVTEDISPTLSFYGDYTAKTPNLDALAKESMIYDNAFAVVGVCAPTRSSIITGMYPTSIGTMHMRTGNDVMSWGKREYQNKEETGRLDLNNEPIPQYSAVIPPHVKCYTEYLRAAGYYCTNNQKTDYQFAAPITAWDENNPKAHWRNTPIGKPFFSVFNINTTHESQLWKNNDLPLTVNPEDVTVPPYLPDNLETRKTIARHYSNVELMDAEVGEFINQLKADGLYENTIIFFYSDHGGPLPRQKREIYDSGLKVPFMVKHPNGNKGRTDELISFVDLAPTMLSLAGIKAPKHLEGQAFLGIYKHNKQRDYVFASSDRFDEFTDRIRAIRTKDFLYLKNDYPEKPKYKDVGYRKNISMMPKFLELKTEGELNKTQEIWFNTKTVEELYDVSKDPHNLNNLAQKSEYNAVLKEMRLQLKDQQEVSPDLGKMFEAEVVETMWPKNEQPITSPVKISQRNQLIHLTNQTDGSSIAYLFSDNPDIKFDYDLNWQLYTSPISNTATHKYLYVVAERIGFKTSDMLKINLKN</sequence>
<reference evidence="7 8" key="1">
    <citation type="submission" date="2018-03" db="EMBL/GenBank/DDBJ databases">
        <title>Mesoflavibacter sp. HG37 and Mesoflavibacter sp. HG96 sp.nov., two marine bacteria isolated from seawater of Western Pacific Ocean.</title>
        <authorList>
            <person name="Cheng H."/>
            <person name="Wu Y.-H."/>
            <person name="Guo L.-L."/>
            <person name="Xu X.-W."/>
        </authorList>
    </citation>
    <scope>NUCLEOTIDE SEQUENCE [LARGE SCALE GENOMIC DNA]</scope>
    <source>
        <strain evidence="7 8">KCTC 32269</strain>
    </source>
</reference>
<dbReference type="Pfam" id="PF00884">
    <property type="entry name" value="Sulfatase"/>
    <property type="match status" value="1"/>
</dbReference>
<dbReference type="InterPro" id="IPR024607">
    <property type="entry name" value="Sulfatase_CS"/>
</dbReference>
<feature type="chain" id="PRO_5015629731" evidence="5">
    <location>
        <begin position="20"/>
        <end position="565"/>
    </location>
</feature>
<dbReference type="EMBL" id="PXOQ01000009">
    <property type="protein sequence ID" value="PSG88495.1"/>
    <property type="molecule type" value="Genomic_DNA"/>
</dbReference>
<keyword evidence="8" id="KW-1185">Reference proteome</keyword>
<dbReference type="RefSeq" id="WP_106463634.1">
    <property type="nucleotide sequence ID" value="NZ_PXOQ01000009.1"/>
</dbReference>
<comment type="caution">
    <text evidence="7">The sequence shown here is derived from an EMBL/GenBank/DDBJ whole genome shotgun (WGS) entry which is preliminary data.</text>
</comment>
<dbReference type="GO" id="GO:0004065">
    <property type="term" value="F:arylsulfatase activity"/>
    <property type="evidence" value="ECO:0007669"/>
    <property type="project" value="TreeGrafter"/>
</dbReference>
<feature type="signal peptide" evidence="5">
    <location>
        <begin position="1"/>
        <end position="19"/>
    </location>
</feature>
<dbReference type="OrthoDB" id="9789742at2"/>
<protein>
    <submittedName>
        <fullName evidence="7">Sulfatase</fullName>
    </submittedName>
</protein>
<dbReference type="PROSITE" id="PS00523">
    <property type="entry name" value="SULFATASE_1"/>
    <property type="match status" value="1"/>
</dbReference>
<gene>
    <name evidence="7" type="ORF">C7H52_09350</name>
</gene>
<evidence type="ECO:0000313" key="8">
    <source>
        <dbReference type="Proteomes" id="UP000238426"/>
    </source>
</evidence>
<dbReference type="InterPro" id="IPR017850">
    <property type="entry name" value="Alkaline_phosphatase_core_sf"/>
</dbReference>
<keyword evidence="5" id="KW-0732">Signal</keyword>
<dbReference type="PROSITE" id="PS51257">
    <property type="entry name" value="PROKAR_LIPOPROTEIN"/>
    <property type="match status" value="1"/>
</dbReference>
<accession>A0A2T1N9F9</accession>
<keyword evidence="4" id="KW-0106">Calcium</keyword>
<dbReference type="PANTHER" id="PTHR42693:SF53">
    <property type="entry name" value="ENDO-4-O-SULFATASE"/>
    <property type="match status" value="1"/>
</dbReference>
<feature type="domain" description="Sulfatase N-terminal" evidence="6">
    <location>
        <begin position="35"/>
        <end position="327"/>
    </location>
</feature>
<keyword evidence="3" id="KW-0378">Hydrolase</keyword>
<dbReference type="GO" id="GO:0046872">
    <property type="term" value="F:metal ion binding"/>
    <property type="evidence" value="ECO:0007669"/>
    <property type="project" value="UniProtKB-KW"/>
</dbReference>
<name>A0A2T1N9F9_9FLAO</name>
<comment type="similarity">
    <text evidence="1">Belongs to the sulfatase family.</text>
</comment>
<evidence type="ECO:0000256" key="4">
    <source>
        <dbReference type="ARBA" id="ARBA00022837"/>
    </source>
</evidence>
<evidence type="ECO:0000256" key="3">
    <source>
        <dbReference type="ARBA" id="ARBA00022801"/>
    </source>
</evidence>
<organism evidence="7 8">
    <name type="scientific">Aurantibacter aestuarii</name>
    <dbReference type="NCBI Taxonomy" id="1266046"/>
    <lineage>
        <taxon>Bacteria</taxon>
        <taxon>Pseudomonadati</taxon>
        <taxon>Bacteroidota</taxon>
        <taxon>Flavobacteriia</taxon>
        <taxon>Flavobacteriales</taxon>
        <taxon>Flavobacteriaceae</taxon>
        <taxon>Aurantibacter</taxon>
    </lineage>
</organism>
<evidence type="ECO:0000313" key="7">
    <source>
        <dbReference type="EMBL" id="PSG88495.1"/>
    </source>
</evidence>
<dbReference type="InterPro" id="IPR050738">
    <property type="entry name" value="Sulfatase"/>
</dbReference>